<feature type="region of interest" description="Disordered" evidence="10">
    <location>
        <begin position="408"/>
        <end position="482"/>
    </location>
</feature>
<dbReference type="EMBL" id="JAMSHJ010000005">
    <property type="protein sequence ID" value="KAI5413405.1"/>
    <property type="molecule type" value="Genomic_DNA"/>
</dbReference>
<gene>
    <name evidence="15" type="ORF">KIW84_057840</name>
</gene>
<keyword evidence="5" id="KW-0378">Hydrolase</keyword>
<dbReference type="SMART" id="SM00212">
    <property type="entry name" value="UBCc"/>
    <property type="match status" value="1"/>
</dbReference>
<sequence>MASNQDDTHDASGSRNNVENEIKRGLTVMKSIIRARDKGEKFEVHWSAEDQLIEPNGSMLASYIGFLVRQHIPITCDNWRSPELKVGKEKIWSEIQRSFHIDESRQKYCIQLAGKRLRGFRSFLSNKFLKDEEGKFVEAERPMKYVEIISAEEWDNFVAKRRNEKFHEVSDKNRKRASKPAYPYKKGRTGYARLQQRILAEEKSDATSLPEHVLWKAARVGKDGAVVEAVQNVYDECETLSQTLPSTEVQDCRSLLSRVLNVPEYSGRVRGKGFGVTPSSFYKKPKIKNPTNKEVMETLAELRAQVLELQKENASINCQPKFPEGITPCQLYLSSPTYRIVGKGKVHNTSGELLHYNPLPVGYMKVSVDLVLDTDALLPLPDVVSETTLMRDAVGSFVGWPSDLIFPDAETPTRPTHKAGKGISRRIESVASQKEVPGRMLKKAGKDIPTKSGTKTNPKSQKEVPGQMLDKASKEIPTTSGTKSQIMMRLEKMVEESDIMHGTIRSVDMDEGVFGIAHFELIAKEDMQQLFEHEELGIAVIHTYIWYMYDTLMRETELCNRFNFIAASRINTTFITKNPTSVMNELVDRFMVAGDNTTPSLYFLPFNSGNGGHWVLVAMDLSRLMVYYLDSLPGDWSKYPSMKKTVDAAILKFRSKKNYRNWKDITWVRVQKHNINTISRESPGFQRGELREMGSTDEDGYPFEPPKMKFTTKVWYGYVVSVLYLVGLLNIVVKFYMSMTVEHPNISSQSGAICLDILKDQWSPALTLKTALLSVQALLSAPQPDDPQDVVVAQQGLKNFTKSARDLVMRLQKVDGDNYPETLCQMFIINAGTGFRLLWSTVKSFLDPKTTSKIHFLGNKYQSKLLEVIDASELPKFLGGTCSCADEGGCLRSDKGPWKNPEILKMVLNGEPRRAGQVVKVLNSDGKVIAYAKPRYPMVKGSDTSTAESGSEAEDIASPKARKSYSNLRLTPVREEAKVVGKTSFANNLSGYDEYVPMLDKPVDAEWKRQVSLQRTYTFKGIA</sequence>
<dbReference type="GO" id="GO:0008234">
    <property type="term" value="F:cysteine-type peptidase activity"/>
    <property type="evidence" value="ECO:0007669"/>
    <property type="project" value="InterPro"/>
</dbReference>
<feature type="transmembrane region" description="Helical" evidence="11">
    <location>
        <begin position="715"/>
        <end position="737"/>
    </location>
</feature>
<feature type="compositionally biased region" description="Basic residues" evidence="10">
    <location>
        <begin position="415"/>
        <end position="424"/>
    </location>
</feature>
<dbReference type="GO" id="GO:0006508">
    <property type="term" value="P:proteolysis"/>
    <property type="evidence" value="ECO:0007669"/>
    <property type="project" value="UniProtKB-KW"/>
</dbReference>
<comment type="similarity">
    <text evidence="3">Belongs to the peptidase C48 family.</text>
</comment>
<dbReference type="AlphaFoldDB" id="A0A9D5APF1"/>
<feature type="coiled-coil region" evidence="9">
    <location>
        <begin position="292"/>
        <end position="319"/>
    </location>
</feature>
<accession>A0A9D5APF1</accession>
<evidence type="ECO:0000256" key="9">
    <source>
        <dbReference type="SAM" id="Coils"/>
    </source>
</evidence>
<feature type="domain" description="UBC core" evidence="12">
    <location>
        <begin position="619"/>
        <end position="817"/>
    </location>
</feature>
<evidence type="ECO:0000259" key="12">
    <source>
        <dbReference type="PROSITE" id="PS50127"/>
    </source>
</evidence>
<dbReference type="Gramene" id="Psat05G0784000-T1">
    <property type="protein sequence ID" value="KAI5413405.1"/>
    <property type="gene ID" value="KIW84_057840"/>
</dbReference>
<dbReference type="InterPro" id="IPR036865">
    <property type="entry name" value="CRAL-TRIO_dom_sf"/>
</dbReference>
<dbReference type="Pfam" id="PF03004">
    <property type="entry name" value="Transposase_24"/>
    <property type="match status" value="1"/>
</dbReference>
<comment type="subcellular location">
    <subcellularLocation>
        <location evidence="1">Cell membrane</location>
        <topology evidence="1">Peripheral membrane protein</topology>
    </subcellularLocation>
    <subcellularLocation>
        <location evidence="2">Golgi apparatus membrane</location>
        <topology evidence="2">Peripheral membrane protein</topology>
    </subcellularLocation>
</comment>
<dbReference type="Gene3D" id="3.10.110.10">
    <property type="entry name" value="Ubiquitin Conjugating Enzyme"/>
    <property type="match status" value="1"/>
</dbReference>
<protein>
    <submittedName>
        <fullName evidence="15">Phosphatidylinositol/phosphatidylcholine transfer protein sfh6</fullName>
    </submittedName>
</protein>
<evidence type="ECO:0000256" key="10">
    <source>
        <dbReference type="SAM" id="MobiDB-lite"/>
    </source>
</evidence>
<dbReference type="PROSITE" id="PS50600">
    <property type="entry name" value="ULP_PROTEASE"/>
    <property type="match status" value="1"/>
</dbReference>
<dbReference type="InterPro" id="IPR051026">
    <property type="entry name" value="PI/PC_transfer"/>
</dbReference>
<evidence type="ECO:0000256" key="1">
    <source>
        <dbReference type="ARBA" id="ARBA00004202"/>
    </source>
</evidence>
<proteinExistence type="inferred from homology"/>
<dbReference type="PANTHER" id="PTHR45657:SF5">
    <property type="entry name" value="PHOSPHATIDYLINOSITOL_PHOSPHATIDYLCHOLINE TRANSFER PROTEIN SFH6"/>
    <property type="match status" value="1"/>
</dbReference>
<dbReference type="GO" id="GO:0015031">
    <property type="term" value="P:protein transport"/>
    <property type="evidence" value="ECO:0007669"/>
    <property type="project" value="UniProtKB-KW"/>
</dbReference>
<evidence type="ECO:0000313" key="15">
    <source>
        <dbReference type="EMBL" id="KAI5413405.1"/>
    </source>
</evidence>
<reference evidence="15 16" key="1">
    <citation type="journal article" date="2022" name="Nat. Genet.">
        <title>Improved pea reference genome and pan-genome highlight genomic features and evolutionary characteristics.</title>
        <authorList>
            <person name="Yang T."/>
            <person name="Liu R."/>
            <person name="Luo Y."/>
            <person name="Hu S."/>
            <person name="Wang D."/>
            <person name="Wang C."/>
            <person name="Pandey M.K."/>
            <person name="Ge S."/>
            <person name="Xu Q."/>
            <person name="Li N."/>
            <person name="Li G."/>
            <person name="Huang Y."/>
            <person name="Saxena R.K."/>
            <person name="Ji Y."/>
            <person name="Li M."/>
            <person name="Yan X."/>
            <person name="He Y."/>
            <person name="Liu Y."/>
            <person name="Wang X."/>
            <person name="Xiang C."/>
            <person name="Varshney R.K."/>
            <person name="Ding H."/>
            <person name="Gao S."/>
            <person name="Zong X."/>
        </authorList>
    </citation>
    <scope>NUCLEOTIDE SEQUENCE [LARGE SCALE GENOMIC DNA]</scope>
    <source>
        <strain evidence="15 16">cv. Zhongwan 6</strain>
    </source>
</reference>
<dbReference type="GO" id="GO:0000139">
    <property type="term" value="C:Golgi membrane"/>
    <property type="evidence" value="ECO:0007669"/>
    <property type="project" value="UniProtKB-SubCell"/>
</dbReference>
<dbReference type="PROSITE" id="PS50191">
    <property type="entry name" value="CRAL_TRIO"/>
    <property type="match status" value="1"/>
</dbReference>
<dbReference type="GO" id="GO:0005886">
    <property type="term" value="C:plasma membrane"/>
    <property type="evidence" value="ECO:0007669"/>
    <property type="project" value="UniProtKB-SubCell"/>
</dbReference>
<dbReference type="InterPro" id="IPR004252">
    <property type="entry name" value="Probable_transposase_24"/>
</dbReference>
<keyword evidence="6" id="KW-0813">Transport</keyword>
<evidence type="ECO:0000313" key="16">
    <source>
        <dbReference type="Proteomes" id="UP001058974"/>
    </source>
</evidence>
<dbReference type="Pfam" id="PF00179">
    <property type="entry name" value="UQ_con"/>
    <property type="match status" value="1"/>
</dbReference>
<feature type="domain" description="CRAL-TRIO" evidence="13">
    <location>
        <begin position="693"/>
        <end position="886"/>
    </location>
</feature>
<evidence type="ECO:0000256" key="7">
    <source>
        <dbReference type="ARBA" id="ARBA00023034"/>
    </source>
</evidence>
<dbReference type="Pfam" id="PF26133">
    <property type="entry name" value="DUF8039"/>
    <property type="match status" value="1"/>
</dbReference>
<dbReference type="SMART" id="SM00516">
    <property type="entry name" value="SEC14"/>
    <property type="match status" value="1"/>
</dbReference>
<comment type="similarity">
    <text evidence="8">Belongs to the SFH family.</text>
</comment>
<comment type="caution">
    <text evidence="15">The sequence shown here is derived from an EMBL/GenBank/DDBJ whole genome shotgun (WGS) entry which is preliminary data.</text>
</comment>
<evidence type="ECO:0000256" key="5">
    <source>
        <dbReference type="ARBA" id="ARBA00022801"/>
    </source>
</evidence>
<evidence type="ECO:0000256" key="11">
    <source>
        <dbReference type="SAM" id="Phobius"/>
    </source>
</evidence>
<evidence type="ECO:0000259" key="13">
    <source>
        <dbReference type="PROSITE" id="PS50191"/>
    </source>
</evidence>
<dbReference type="Gene3D" id="3.40.525.10">
    <property type="entry name" value="CRAL-TRIO lipid binding domain"/>
    <property type="match status" value="1"/>
</dbReference>
<keyword evidence="6" id="KW-0653">Protein transport</keyword>
<feature type="domain" description="Ubiquitin-like protease family profile" evidence="14">
    <location>
        <begin position="520"/>
        <end position="659"/>
    </location>
</feature>
<organism evidence="15 16">
    <name type="scientific">Pisum sativum</name>
    <name type="common">Garden pea</name>
    <name type="synonym">Lathyrus oleraceus</name>
    <dbReference type="NCBI Taxonomy" id="3888"/>
    <lineage>
        <taxon>Eukaryota</taxon>
        <taxon>Viridiplantae</taxon>
        <taxon>Streptophyta</taxon>
        <taxon>Embryophyta</taxon>
        <taxon>Tracheophyta</taxon>
        <taxon>Spermatophyta</taxon>
        <taxon>Magnoliopsida</taxon>
        <taxon>eudicotyledons</taxon>
        <taxon>Gunneridae</taxon>
        <taxon>Pentapetalae</taxon>
        <taxon>rosids</taxon>
        <taxon>fabids</taxon>
        <taxon>Fabales</taxon>
        <taxon>Fabaceae</taxon>
        <taxon>Papilionoideae</taxon>
        <taxon>50 kb inversion clade</taxon>
        <taxon>NPAAA clade</taxon>
        <taxon>Hologalegina</taxon>
        <taxon>IRL clade</taxon>
        <taxon>Fabeae</taxon>
        <taxon>Lathyrus</taxon>
    </lineage>
</organism>
<keyword evidence="11" id="KW-1133">Transmembrane helix</keyword>
<dbReference type="CDD" id="cd00170">
    <property type="entry name" value="SEC14"/>
    <property type="match status" value="1"/>
</dbReference>
<keyword evidence="11" id="KW-0472">Membrane</keyword>
<dbReference type="SUPFAM" id="SSF52087">
    <property type="entry name" value="CRAL/TRIO domain"/>
    <property type="match status" value="1"/>
</dbReference>
<evidence type="ECO:0000256" key="3">
    <source>
        <dbReference type="ARBA" id="ARBA00005234"/>
    </source>
</evidence>
<dbReference type="InterPro" id="IPR058352">
    <property type="entry name" value="DUF8039"/>
</dbReference>
<evidence type="ECO:0000256" key="8">
    <source>
        <dbReference type="ARBA" id="ARBA00038020"/>
    </source>
</evidence>
<dbReference type="Gene3D" id="3.40.395.10">
    <property type="entry name" value="Adenoviral Proteinase, Chain A"/>
    <property type="match status" value="1"/>
</dbReference>
<dbReference type="InterPro" id="IPR003653">
    <property type="entry name" value="Peptidase_C48_C"/>
</dbReference>
<evidence type="ECO:0000256" key="6">
    <source>
        <dbReference type="ARBA" id="ARBA00022927"/>
    </source>
</evidence>
<dbReference type="Proteomes" id="UP001058974">
    <property type="component" value="Chromosome 5"/>
</dbReference>
<dbReference type="PROSITE" id="PS50127">
    <property type="entry name" value="UBC_2"/>
    <property type="match status" value="1"/>
</dbReference>
<dbReference type="InterPro" id="IPR000608">
    <property type="entry name" value="UBC"/>
</dbReference>
<evidence type="ECO:0000256" key="4">
    <source>
        <dbReference type="ARBA" id="ARBA00022670"/>
    </source>
</evidence>
<keyword evidence="16" id="KW-1185">Reference proteome</keyword>
<evidence type="ECO:0000259" key="14">
    <source>
        <dbReference type="PROSITE" id="PS50600"/>
    </source>
</evidence>
<evidence type="ECO:0000256" key="2">
    <source>
        <dbReference type="ARBA" id="ARBA00004395"/>
    </source>
</evidence>
<dbReference type="SUPFAM" id="SSF54495">
    <property type="entry name" value="UBC-like"/>
    <property type="match status" value="1"/>
</dbReference>
<keyword evidence="9" id="KW-0175">Coiled coil</keyword>
<keyword evidence="11" id="KW-0812">Transmembrane</keyword>
<keyword evidence="4" id="KW-0645">Protease</keyword>
<keyword evidence="7" id="KW-0333">Golgi apparatus</keyword>
<name>A0A9D5APF1_PEA</name>
<dbReference type="InterPro" id="IPR016135">
    <property type="entry name" value="UBQ-conjugating_enzyme/RWD"/>
</dbReference>
<dbReference type="InterPro" id="IPR038765">
    <property type="entry name" value="Papain-like_cys_pep_sf"/>
</dbReference>
<dbReference type="PANTHER" id="PTHR45657">
    <property type="entry name" value="CRAL-TRIO DOMAIN-CONTAINING PROTEIN YKL091C-RELATED"/>
    <property type="match status" value="1"/>
</dbReference>
<dbReference type="InterPro" id="IPR001251">
    <property type="entry name" value="CRAL-TRIO_dom"/>
</dbReference>
<dbReference type="SUPFAM" id="SSF54001">
    <property type="entry name" value="Cysteine proteinases"/>
    <property type="match status" value="1"/>
</dbReference>